<evidence type="ECO:0000256" key="1">
    <source>
        <dbReference type="ARBA" id="ARBA00007118"/>
    </source>
</evidence>
<evidence type="ECO:0000313" key="5">
    <source>
        <dbReference type="Proteomes" id="UP000316770"/>
    </source>
</evidence>
<proteinExistence type="inferred from homology"/>
<dbReference type="Gene3D" id="3.40.109.10">
    <property type="entry name" value="NADH Oxidase"/>
    <property type="match status" value="1"/>
</dbReference>
<dbReference type="PANTHER" id="PTHR43673:SF10">
    <property type="entry name" value="NADH DEHYDROGENASE_NAD(P)H NITROREDUCTASE XCC3605-RELATED"/>
    <property type="match status" value="1"/>
</dbReference>
<name>A0A518J1V4_9BACT</name>
<evidence type="ECO:0000256" key="2">
    <source>
        <dbReference type="ARBA" id="ARBA00023002"/>
    </source>
</evidence>
<organism evidence="4 5">
    <name type="scientific">Rosistilla oblonga</name>
    <dbReference type="NCBI Taxonomy" id="2527990"/>
    <lineage>
        <taxon>Bacteria</taxon>
        <taxon>Pseudomonadati</taxon>
        <taxon>Planctomycetota</taxon>
        <taxon>Planctomycetia</taxon>
        <taxon>Pirellulales</taxon>
        <taxon>Pirellulaceae</taxon>
        <taxon>Rosistilla</taxon>
    </lineage>
</organism>
<reference evidence="4 5" key="1">
    <citation type="submission" date="2019-02" db="EMBL/GenBank/DDBJ databases">
        <title>Deep-cultivation of Planctomycetes and their phenomic and genomic characterization uncovers novel biology.</title>
        <authorList>
            <person name="Wiegand S."/>
            <person name="Jogler M."/>
            <person name="Boedeker C."/>
            <person name="Pinto D."/>
            <person name="Vollmers J."/>
            <person name="Rivas-Marin E."/>
            <person name="Kohn T."/>
            <person name="Peeters S.H."/>
            <person name="Heuer A."/>
            <person name="Rast P."/>
            <person name="Oberbeckmann S."/>
            <person name="Bunk B."/>
            <person name="Jeske O."/>
            <person name="Meyerdierks A."/>
            <person name="Storesund J.E."/>
            <person name="Kallscheuer N."/>
            <person name="Luecker S."/>
            <person name="Lage O.M."/>
            <person name="Pohl T."/>
            <person name="Merkel B.J."/>
            <person name="Hornburger P."/>
            <person name="Mueller R.-W."/>
            <person name="Bruemmer F."/>
            <person name="Labrenz M."/>
            <person name="Spormann A.M."/>
            <person name="Op den Camp H."/>
            <person name="Overmann J."/>
            <person name="Amann R."/>
            <person name="Jetten M.S.M."/>
            <person name="Mascher T."/>
            <person name="Medema M.H."/>
            <person name="Devos D.P."/>
            <person name="Kaster A.-K."/>
            <person name="Ovreas L."/>
            <person name="Rohde M."/>
            <person name="Galperin M.Y."/>
            <person name="Jogler C."/>
        </authorList>
    </citation>
    <scope>NUCLEOTIDE SEQUENCE [LARGE SCALE GENOMIC DNA]</scope>
    <source>
        <strain evidence="4 5">Mal33</strain>
    </source>
</reference>
<comment type="similarity">
    <text evidence="1">Belongs to the nitroreductase family.</text>
</comment>
<gene>
    <name evidence="4" type="ORF">Mal33_53450</name>
</gene>
<dbReference type="SUPFAM" id="SSF55469">
    <property type="entry name" value="FMN-dependent nitroreductase-like"/>
    <property type="match status" value="1"/>
</dbReference>
<dbReference type="Proteomes" id="UP000316770">
    <property type="component" value="Chromosome"/>
</dbReference>
<evidence type="ECO:0000259" key="3">
    <source>
        <dbReference type="Pfam" id="PF00881"/>
    </source>
</evidence>
<feature type="domain" description="Nitroreductase" evidence="3">
    <location>
        <begin position="196"/>
        <end position="247"/>
    </location>
</feature>
<evidence type="ECO:0000313" key="4">
    <source>
        <dbReference type="EMBL" id="QDV59317.1"/>
    </source>
</evidence>
<keyword evidence="2" id="KW-0560">Oxidoreductase</keyword>
<sequence>MRQMHWRSDGYARRLRDVRSFMRYRITLPFYRRVMWPVALRIPFVTAIYFCFFDKSFWQEFQSTLAGKVTHYERNASGEGNSFLLRRNVHRLEKGLIMRPRRDLFATDYVGQTVDCLKALSFEEDPQLWKWAFDVLTEFFNATHESRKTDKARQAFQQLAFNNPRGIVSTEERFIPSRASKHSEISWEDFRQLAIDRRSVRWFSKEKVDRADVCKAMDIALLSPSACNRQPFKYLVFDDPKLIQAVATIPQGTVGFAHNFQMLVAIVGQLDAYALERDRHVIYIDGALSAMSFMFALETLGLSSCPINWPDSGENDLLMRKRFGLKAYERTVMLIAVGHHDCNGMVPRSTKKTPTQVAEFNRPLLTNDTFEAYPA</sequence>
<dbReference type="PANTHER" id="PTHR43673">
    <property type="entry name" value="NAD(P)H NITROREDUCTASE YDGI-RELATED"/>
    <property type="match status" value="1"/>
</dbReference>
<dbReference type="Pfam" id="PF00881">
    <property type="entry name" value="Nitroreductase"/>
    <property type="match status" value="2"/>
</dbReference>
<keyword evidence="5" id="KW-1185">Reference proteome</keyword>
<dbReference type="GO" id="GO:0016491">
    <property type="term" value="F:oxidoreductase activity"/>
    <property type="evidence" value="ECO:0007669"/>
    <property type="project" value="UniProtKB-KW"/>
</dbReference>
<accession>A0A518J1V4</accession>
<feature type="domain" description="Nitroreductase" evidence="3">
    <location>
        <begin position="256"/>
        <end position="339"/>
    </location>
</feature>
<dbReference type="InterPro" id="IPR000415">
    <property type="entry name" value="Nitroreductase-like"/>
</dbReference>
<dbReference type="InterPro" id="IPR029479">
    <property type="entry name" value="Nitroreductase"/>
</dbReference>
<dbReference type="AlphaFoldDB" id="A0A518J1V4"/>
<protein>
    <submittedName>
        <fullName evidence="4">Malonic semialdehyde reductase</fullName>
    </submittedName>
</protein>
<dbReference type="EMBL" id="CP036318">
    <property type="protein sequence ID" value="QDV59317.1"/>
    <property type="molecule type" value="Genomic_DNA"/>
</dbReference>
<dbReference type="CDD" id="cd02062">
    <property type="entry name" value="Nitro_FMN_reductase"/>
    <property type="match status" value="1"/>
</dbReference>